<keyword evidence="8" id="KW-1133">Transmembrane helix</keyword>
<comment type="subcellular location">
    <subcellularLocation>
        <location evidence="1">Membrane</location>
    </subcellularLocation>
</comment>
<comment type="similarity">
    <text evidence="2">Belongs to the peptidase A1 family.</text>
</comment>
<keyword evidence="4" id="KW-0812">Transmembrane</keyword>
<comment type="caution">
    <text evidence="13">The sequence shown here is derived from an EMBL/GenBank/DDBJ whole genome shotgun (WGS) entry which is preliminary data.</text>
</comment>
<dbReference type="GO" id="GO:0045493">
    <property type="term" value="P:xylan catabolic process"/>
    <property type="evidence" value="ECO:0007669"/>
    <property type="project" value="UniProtKB-KW"/>
</dbReference>
<protein>
    <submittedName>
        <fullName evidence="13">Xylanase inhibitor, N-terminal</fullName>
    </submittedName>
</protein>
<feature type="active site" evidence="11">
    <location>
        <position position="78"/>
    </location>
</feature>
<dbReference type="InterPro" id="IPR033121">
    <property type="entry name" value="PEPTIDASE_A1"/>
</dbReference>
<evidence type="ECO:0000256" key="9">
    <source>
        <dbReference type="ARBA" id="ARBA00023136"/>
    </source>
</evidence>
<proteinExistence type="inferred from homology"/>
<keyword evidence="13" id="KW-0119">Carbohydrate metabolism</keyword>
<evidence type="ECO:0000256" key="1">
    <source>
        <dbReference type="ARBA" id="ARBA00004370"/>
    </source>
</evidence>
<keyword evidence="14" id="KW-1185">Reference proteome</keyword>
<keyword evidence="13" id="KW-0858">Xylan degradation</keyword>
<evidence type="ECO:0000313" key="14">
    <source>
        <dbReference type="Proteomes" id="UP001370490"/>
    </source>
</evidence>
<keyword evidence="13" id="KW-0624">Polysaccharide degradation</keyword>
<evidence type="ECO:0000259" key="12">
    <source>
        <dbReference type="PROSITE" id="PS51767"/>
    </source>
</evidence>
<dbReference type="SUPFAM" id="SSF50630">
    <property type="entry name" value="Acid proteases"/>
    <property type="match status" value="1"/>
</dbReference>
<keyword evidence="3" id="KW-0645">Protease</keyword>
<dbReference type="InterPro" id="IPR034161">
    <property type="entry name" value="Pepsin-like_plant"/>
</dbReference>
<dbReference type="Gene3D" id="2.40.70.10">
    <property type="entry name" value="Acid Proteases"/>
    <property type="match status" value="2"/>
</dbReference>
<dbReference type="InterPro" id="IPR032861">
    <property type="entry name" value="TAXi_N"/>
</dbReference>
<keyword evidence="7 13" id="KW-0378">Hydrolase</keyword>
<dbReference type="GO" id="GO:0006508">
    <property type="term" value="P:proteolysis"/>
    <property type="evidence" value="ECO:0007669"/>
    <property type="project" value="UniProtKB-KW"/>
</dbReference>
<dbReference type="PANTHER" id="PTHR13683:SF375">
    <property type="entry name" value="PEPTIDASE A1 DOMAIN-CONTAINING PROTEIN"/>
    <property type="match status" value="1"/>
</dbReference>
<evidence type="ECO:0000256" key="10">
    <source>
        <dbReference type="ARBA" id="ARBA00023180"/>
    </source>
</evidence>
<keyword evidence="10" id="KW-0325">Glycoprotein</keyword>
<dbReference type="GO" id="GO:0016798">
    <property type="term" value="F:hydrolase activity, acting on glycosyl bonds"/>
    <property type="evidence" value="ECO:0007669"/>
    <property type="project" value="UniProtKB-KW"/>
</dbReference>
<dbReference type="Pfam" id="PF14541">
    <property type="entry name" value="TAXi_C"/>
    <property type="match status" value="1"/>
</dbReference>
<dbReference type="InterPro" id="IPR021109">
    <property type="entry name" value="Peptidase_aspartic_dom_sf"/>
</dbReference>
<evidence type="ECO:0000256" key="2">
    <source>
        <dbReference type="ARBA" id="ARBA00007447"/>
    </source>
</evidence>
<dbReference type="GO" id="GO:0016020">
    <property type="term" value="C:membrane"/>
    <property type="evidence" value="ECO:0007669"/>
    <property type="project" value="UniProtKB-SubCell"/>
</dbReference>
<reference evidence="13 14" key="1">
    <citation type="submission" date="2023-12" db="EMBL/GenBank/DDBJ databases">
        <title>A high-quality genome assembly for Dillenia turbinata (Dilleniales).</title>
        <authorList>
            <person name="Chanderbali A."/>
        </authorList>
    </citation>
    <scope>NUCLEOTIDE SEQUENCE [LARGE SCALE GENOMIC DNA]</scope>
    <source>
        <strain evidence="13">LSX21</strain>
        <tissue evidence="13">Leaf</tissue>
    </source>
</reference>
<evidence type="ECO:0000256" key="4">
    <source>
        <dbReference type="ARBA" id="ARBA00022692"/>
    </source>
</evidence>
<accession>A0AAN8V397</accession>
<evidence type="ECO:0000313" key="13">
    <source>
        <dbReference type="EMBL" id="KAK6920172.1"/>
    </source>
</evidence>
<feature type="active site" evidence="11">
    <location>
        <position position="293"/>
    </location>
</feature>
<dbReference type="GO" id="GO:0004190">
    <property type="term" value="F:aspartic-type endopeptidase activity"/>
    <property type="evidence" value="ECO:0007669"/>
    <property type="project" value="UniProtKB-KW"/>
</dbReference>
<feature type="domain" description="Peptidase A1" evidence="12">
    <location>
        <begin position="60"/>
        <end position="421"/>
    </location>
</feature>
<name>A0AAN8V397_9MAGN</name>
<dbReference type="Pfam" id="PF14543">
    <property type="entry name" value="TAXi_N"/>
    <property type="match status" value="1"/>
</dbReference>
<evidence type="ECO:0000256" key="8">
    <source>
        <dbReference type="ARBA" id="ARBA00022989"/>
    </source>
</evidence>
<keyword evidence="9" id="KW-0472">Membrane</keyword>
<evidence type="ECO:0000256" key="3">
    <source>
        <dbReference type="ARBA" id="ARBA00022670"/>
    </source>
</evidence>
<keyword evidence="13" id="KW-0326">Glycosidase</keyword>
<organism evidence="13 14">
    <name type="scientific">Dillenia turbinata</name>
    <dbReference type="NCBI Taxonomy" id="194707"/>
    <lineage>
        <taxon>Eukaryota</taxon>
        <taxon>Viridiplantae</taxon>
        <taxon>Streptophyta</taxon>
        <taxon>Embryophyta</taxon>
        <taxon>Tracheophyta</taxon>
        <taxon>Spermatophyta</taxon>
        <taxon>Magnoliopsida</taxon>
        <taxon>eudicotyledons</taxon>
        <taxon>Gunneridae</taxon>
        <taxon>Pentapetalae</taxon>
        <taxon>Dilleniales</taxon>
        <taxon>Dilleniaceae</taxon>
        <taxon>Dillenia</taxon>
    </lineage>
</organism>
<keyword evidence="6" id="KW-0064">Aspartyl protease</keyword>
<dbReference type="EMBL" id="JBAMMX010000021">
    <property type="protein sequence ID" value="KAK6920172.1"/>
    <property type="molecule type" value="Genomic_DNA"/>
</dbReference>
<dbReference type="AlphaFoldDB" id="A0AAN8V397"/>
<dbReference type="Proteomes" id="UP001370490">
    <property type="component" value="Unassembled WGS sequence"/>
</dbReference>
<dbReference type="PROSITE" id="PS51767">
    <property type="entry name" value="PEPTIDASE_A1"/>
    <property type="match status" value="1"/>
</dbReference>
<dbReference type="InterPro" id="IPR001461">
    <property type="entry name" value="Aspartic_peptidase_A1"/>
</dbReference>
<evidence type="ECO:0000256" key="11">
    <source>
        <dbReference type="PIRSR" id="PIRSR601461-1"/>
    </source>
</evidence>
<dbReference type="InterPro" id="IPR032799">
    <property type="entry name" value="TAXi_C"/>
</dbReference>
<gene>
    <name evidence="13" type="ORF">RJ641_016076</name>
</gene>
<keyword evidence="5" id="KW-0732">Signal</keyword>
<sequence>MMIIKMISFNASLLLERAFPHKGIEISMLHMFDNQRHLGMDNDTGVPHFNLSGSVALGLYYAKVNFGTPAKAFHVQVDTGSDLFWVSCSTCKNCPKYSQLGIVKFFTPESSLTASSIGCYQSFCPHKHLGIKTSCLKGNLCGYTSSYADTIDTLGYFVSDVMRFDITYENDTTATFSTNIIFGCTTSLTGFPTSRGPADGIIGLGHSEVSILSQLASHEEVPKIFSHCLVGEGSGGGVLVFGEILEEDLIYTPLVPTRSHYNVDVEGIAINGQNLPIDPKVFKSSRYRGAIFDSGSTFVSLIDEAYTPFANNIKTALSHLVPVTGLGSDLCYESSTSKVEDFPIITFNFAGHATMNLKPEDYLVEGIAVSNSILYYSPPCFPINYLEKRRKTNFVVTGPHSYKMHWYKKDGDQRGHNNRRY</sequence>
<evidence type="ECO:0000256" key="7">
    <source>
        <dbReference type="ARBA" id="ARBA00022801"/>
    </source>
</evidence>
<dbReference type="PANTHER" id="PTHR13683">
    <property type="entry name" value="ASPARTYL PROTEASES"/>
    <property type="match status" value="1"/>
</dbReference>
<dbReference type="CDD" id="cd05476">
    <property type="entry name" value="pepsin_A_like_plant"/>
    <property type="match status" value="1"/>
</dbReference>
<evidence type="ECO:0000256" key="5">
    <source>
        <dbReference type="ARBA" id="ARBA00022729"/>
    </source>
</evidence>
<evidence type="ECO:0000256" key="6">
    <source>
        <dbReference type="ARBA" id="ARBA00022750"/>
    </source>
</evidence>